<keyword evidence="4" id="KW-0408">Iron</keyword>
<reference evidence="6 7" key="1">
    <citation type="submission" date="2019-07" db="EMBL/GenBank/DDBJ databases">
        <authorList>
            <person name="Yang M."/>
            <person name="Zhao D."/>
            <person name="Xiang H."/>
        </authorList>
    </citation>
    <scope>NUCLEOTIDE SEQUENCE [LARGE SCALE GENOMIC DNA]</scope>
    <source>
        <strain evidence="6 7">IM1326</strain>
    </source>
</reference>
<keyword evidence="2" id="KW-0949">S-adenosyl-L-methionine</keyword>
<dbReference type="NCBIfam" id="TIGR02826">
    <property type="entry name" value="RNR_activ_nrdG3"/>
    <property type="match status" value="1"/>
</dbReference>
<evidence type="ECO:0000256" key="3">
    <source>
        <dbReference type="ARBA" id="ARBA00022723"/>
    </source>
</evidence>
<protein>
    <submittedName>
        <fullName evidence="6">Anaerobic ribonucleoside-triphosphate reductase activating protein</fullName>
    </submittedName>
</protein>
<dbReference type="GO" id="GO:0051536">
    <property type="term" value="F:iron-sulfur cluster binding"/>
    <property type="evidence" value="ECO:0007669"/>
    <property type="project" value="UniProtKB-KW"/>
</dbReference>
<dbReference type="OrthoDB" id="9782387at2"/>
<evidence type="ECO:0000256" key="2">
    <source>
        <dbReference type="ARBA" id="ARBA00022691"/>
    </source>
</evidence>
<accession>A0A552X3M3</accession>
<sequence length="152" mass="17367">MWWLMRYSEEQIVWQEVPGETSLAYTITGCDIGCKGCHSTHTWPLNSGELLSVEYFKTRLNTYAGFISCVLFLGGEWHLDTLKTYLRIARKQGLNTCLYTGLETPPPALLPYLTYVKTGPWMSSRGGLADRGTNQKFIHVKTGEVQNYKFWS</sequence>
<dbReference type="EMBL" id="VJWL01000001">
    <property type="protein sequence ID" value="TRW49640.1"/>
    <property type="molecule type" value="Genomic_DNA"/>
</dbReference>
<keyword evidence="3" id="KW-0479">Metal-binding</keyword>
<evidence type="ECO:0000313" key="6">
    <source>
        <dbReference type="EMBL" id="TRW49640.1"/>
    </source>
</evidence>
<dbReference type="Proteomes" id="UP000320359">
    <property type="component" value="Unassembled WGS sequence"/>
</dbReference>
<evidence type="ECO:0000256" key="5">
    <source>
        <dbReference type="ARBA" id="ARBA00023014"/>
    </source>
</evidence>
<dbReference type="Pfam" id="PF13353">
    <property type="entry name" value="Fer4_12"/>
    <property type="match status" value="1"/>
</dbReference>
<dbReference type="InterPro" id="IPR014191">
    <property type="entry name" value="Anaer_RNR_activator"/>
</dbReference>
<comment type="caution">
    <text evidence="6">The sequence shown here is derived from an EMBL/GenBank/DDBJ whole genome shotgun (WGS) entry which is preliminary data.</text>
</comment>
<dbReference type="Gene3D" id="3.20.20.70">
    <property type="entry name" value="Aldolase class I"/>
    <property type="match status" value="1"/>
</dbReference>
<comment type="cofactor">
    <cofactor evidence="1">
        <name>[4Fe-4S] cluster</name>
        <dbReference type="ChEBI" id="CHEBI:49883"/>
    </cofactor>
</comment>
<name>A0A552X3M3_9GAMM</name>
<dbReference type="SUPFAM" id="SSF102114">
    <property type="entry name" value="Radical SAM enzymes"/>
    <property type="match status" value="1"/>
</dbReference>
<keyword evidence="7" id="KW-1185">Reference proteome</keyword>
<proteinExistence type="predicted"/>
<dbReference type="GO" id="GO:0003824">
    <property type="term" value="F:catalytic activity"/>
    <property type="evidence" value="ECO:0007669"/>
    <property type="project" value="InterPro"/>
</dbReference>
<dbReference type="InterPro" id="IPR007197">
    <property type="entry name" value="rSAM"/>
</dbReference>
<dbReference type="InterPro" id="IPR013785">
    <property type="entry name" value="Aldolase_TIM"/>
</dbReference>
<dbReference type="InterPro" id="IPR058240">
    <property type="entry name" value="rSAM_sf"/>
</dbReference>
<dbReference type="GO" id="GO:0046872">
    <property type="term" value="F:metal ion binding"/>
    <property type="evidence" value="ECO:0007669"/>
    <property type="project" value="UniProtKB-KW"/>
</dbReference>
<dbReference type="SFLD" id="SFLDS00029">
    <property type="entry name" value="Radical_SAM"/>
    <property type="match status" value="1"/>
</dbReference>
<organism evidence="6 7">
    <name type="scientific">Aliidiomarina halalkaliphila</name>
    <dbReference type="NCBI Taxonomy" id="2593535"/>
    <lineage>
        <taxon>Bacteria</taxon>
        <taxon>Pseudomonadati</taxon>
        <taxon>Pseudomonadota</taxon>
        <taxon>Gammaproteobacteria</taxon>
        <taxon>Alteromonadales</taxon>
        <taxon>Idiomarinaceae</taxon>
        <taxon>Aliidiomarina</taxon>
    </lineage>
</organism>
<keyword evidence="5" id="KW-0411">Iron-sulfur</keyword>
<dbReference type="AlphaFoldDB" id="A0A552X3M3"/>
<evidence type="ECO:0000256" key="4">
    <source>
        <dbReference type="ARBA" id="ARBA00023004"/>
    </source>
</evidence>
<evidence type="ECO:0000313" key="7">
    <source>
        <dbReference type="Proteomes" id="UP000320359"/>
    </source>
</evidence>
<evidence type="ECO:0000256" key="1">
    <source>
        <dbReference type="ARBA" id="ARBA00001966"/>
    </source>
</evidence>
<gene>
    <name evidence="6" type="primary">nrdG</name>
    <name evidence="6" type="ORF">FM042_01895</name>
</gene>